<reference evidence="1 2" key="1">
    <citation type="submission" date="2019-06" db="EMBL/GenBank/DDBJ databases">
        <title>Discovery of a novel chromosome fission-fusion reversal in muntjac.</title>
        <authorList>
            <person name="Mudd A.B."/>
            <person name="Bredeson J.V."/>
            <person name="Baum R."/>
            <person name="Hockemeyer D."/>
            <person name="Rokhsar D.S."/>
        </authorList>
    </citation>
    <scope>NUCLEOTIDE SEQUENCE [LARGE SCALE GENOMIC DNA]</scope>
    <source>
        <strain evidence="1">UTSW_UCB_Mm</strain>
        <tissue evidence="1">Fibroblast cell line</tissue>
    </source>
</reference>
<evidence type="ECO:0000313" key="2">
    <source>
        <dbReference type="Proteomes" id="UP000326458"/>
    </source>
</evidence>
<dbReference type="PANTHER" id="PTHR20879:SF1">
    <property type="entry name" value="INTERLEUKIN-27 SUBUNIT ALPHA"/>
    <property type="match status" value="1"/>
</dbReference>
<dbReference type="GO" id="GO:0045625">
    <property type="term" value="P:regulation of T-helper 1 cell differentiation"/>
    <property type="evidence" value="ECO:0007669"/>
    <property type="project" value="TreeGrafter"/>
</dbReference>
<dbReference type="PANTHER" id="PTHR20879">
    <property type="entry name" value="INTERLEUKIN-27 SUBUNIT ALPHA"/>
    <property type="match status" value="1"/>
</dbReference>
<gene>
    <name evidence="1" type="ORF">FD754_016077</name>
</gene>
<keyword evidence="2" id="KW-1185">Reference proteome</keyword>
<dbReference type="AlphaFoldDB" id="A0A5N3VPF1"/>
<dbReference type="GO" id="GO:0005615">
    <property type="term" value="C:extracellular space"/>
    <property type="evidence" value="ECO:0007669"/>
    <property type="project" value="TreeGrafter"/>
</dbReference>
<dbReference type="Proteomes" id="UP000326458">
    <property type="component" value="Unassembled WGS sequence"/>
</dbReference>
<name>A0A5N3VPF1_MUNMU</name>
<organism evidence="1 2">
    <name type="scientific">Muntiacus muntjak</name>
    <name type="common">Barking deer</name>
    <name type="synonym">Indian muntjac</name>
    <dbReference type="NCBI Taxonomy" id="9888"/>
    <lineage>
        <taxon>Eukaryota</taxon>
        <taxon>Metazoa</taxon>
        <taxon>Chordata</taxon>
        <taxon>Craniata</taxon>
        <taxon>Vertebrata</taxon>
        <taxon>Euteleostomi</taxon>
        <taxon>Mammalia</taxon>
        <taxon>Eutheria</taxon>
        <taxon>Laurasiatheria</taxon>
        <taxon>Artiodactyla</taxon>
        <taxon>Ruminantia</taxon>
        <taxon>Pecora</taxon>
        <taxon>Cervidae</taxon>
        <taxon>Muntiacinae</taxon>
        <taxon>Muntiacus</taxon>
    </lineage>
</organism>
<dbReference type="InterPro" id="IPR009079">
    <property type="entry name" value="4_helix_cytokine-like_core"/>
</dbReference>
<protein>
    <recommendedName>
        <fullName evidence="3">Interleukin-27 subunit alpha</fullName>
    </recommendedName>
</protein>
<proteinExistence type="predicted"/>
<dbReference type="GO" id="GO:0042129">
    <property type="term" value="P:regulation of T cell proliferation"/>
    <property type="evidence" value="ECO:0007669"/>
    <property type="project" value="InterPro"/>
</dbReference>
<dbReference type="GO" id="GO:0045523">
    <property type="term" value="F:interleukin-27 receptor binding"/>
    <property type="evidence" value="ECO:0007669"/>
    <property type="project" value="InterPro"/>
</dbReference>
<evidence type="ECO:0000313" key="1">
    <source>
        <dbReference type="EMBL" id="KAB0351220.1"/>
    </source>
</evidence>
<dbReference type="Gene3D" id="1.20.1250.10">
    <property type="match status" value="1"/>
</dbReference>
<dbReference type="InterPro" id="IPR026207">
    <property type="entry name" value="IL-27_alpha"/>
</dbReference>
<dbReference type="EMBL" id="VCEA01000002">
    <property type="protein sequence ID" value="KAB0351220.1"/>
    <property type="molecule type" value="Genomic_DNA"/>
</dbReference>
<accession>A0A5N3VPF1</accession>
<comment type="caution">
    <text evidence="1">The sequence shown here is derived from an EMBL/GenBank/DDBJ whole genome shotgun (WGS) entry which is preliminary data.</text>
</comment>
<evidence type="ECO:0008006" key="3">
    <source>
        <dbReference type="Google" id="ProtNLM"/>
    </source>
</evidence>
<sequence length="256" mass="28598">MGRSPPGSSVHGILQARILEWVAMPSSRGLSLLLLFLLLARAGVWGFPRPPGRPPLSLQELQREFKVSLHLARKLLSAVRVQAHHFAESHLPGVNLDLLPLGEQLPNVSTTFRAWRGLSVSGGLAGVLPRIDLVMEWRLELWLGRQEFWTSSERMQLQVTRLDLRDLQQHLRFQVLAAGFNLPEEHENEEEKGLLPGALGAPLQGAQVSWSRFLYTYRLLHSLELVLSRTVRDLLLLSQAGNSVQALGFPTPSSQP</sequence>